<evidence type="ECO:0000313" key="2">
    <source>
        <dbReference type="Proteomes" id="UP001232973"/>
    </source>
</evidence>
<organism evidence="1 2">
    <name type="scientific">Alicyclobacillus cycloheptanicus</name>
    <dbReference type="NCBI Taxonomy" id="1457"/>
    <lineage>
        <taxon>Bacteria</taxon>
        <taxon>Bacillati</taxon>
        <taxon>Bacillota</taxon>
        <taxon>Bacilli</taxon>
        <taxon>Bacillales</taxon>
        <taxon>Alicyclobacillaceae</taxon>
        <taxon>Alicyclobacillus</taxon>
    </lineage>
</organism>
<comment type="caution">
    <text evidence="1">The sequence shown here is derived from an EMBL/GenBank/DDBJ whole genome shotgun (WGS) entry which is preliminary data.</text>
</comment>
<accession>A0ABT9XHY0</accession>
<evidence type="ECO:0000313" key="1">
    <source>
        <dbReference type="EMBL" id="MDQ0189634.1"/>
    </source>
</evidence>
<reference evidence="1 2" key="1">
    <citation type="submission" date="2023-07" db="EMBL/GenBank/DDBJ databases">
        <title>Genomic Encyclopedia of Type Strains, Phase IV (KMG-IV): sequencing the most valuable type-strain genomes for metagenomic binning, comparative biology and taxonomic classification.</title>
        <authorList>
            <person name="Goeker M."/>
        </authorList>
    </citation>
    <scope>NUCLEOTIDE SEQUENCE [LARGE SCALE GENOMIC DNA]</scope>
    <source>
        <strain evidence="1 2">DSM 4006</strain>
    </source>
</reference>
<proteinExistence type="predicted"/>
<dbReference type="Proteomes" id="UP001232973">
    <property type="component" value="Unassembled WGS sequence"/>
</dbReference>
<name>A0ABT9XHY0_9BACL</name>
<sequence length="95" mass="10481">MSLMPGFGAKGRWIKLGQGAAPTGAAVCSYGGKCSDDQAHSSIGPLHPSSRYLIISYSRIHGYIREIDNMPYSKLTKAISCYILYTVNRYQKHPK</sequence>
<dbReference type="EMBL" id="JAUSTP010000009">
    <property type="protein sequence ID" value="MDQ0189634.1"/>
    <property type="molecule type" value="Genomic_DNA"/>
</dbReference>
<keyword evidence="2" id="KW-1185">Reference proteome</keyword>
<gene>
    <name evidence="1" type="ORF">J2S03_001479</name>
</gene>
<protein>
    <submittedName>
        <fullName evidence="1">Uncharacterized protein</fullName>
    </submittedName>
</protein>